<evidence type="ECO:0000256" key="2">
    <source>
        <dbReference type="ARBA" id="ARBA00005919"/>
    </source>
</evidence>
<evidence type="ECO:0000256" key="5">
    <source>
        <dbReference type="ARBA" id="ARBA00023212"/>
    </source>
</evidence>
<dbReference type="InterPro" id="IPR008384">
    <property type="entry name" value="ARPC4"/>
</dbReference>
<name>A0A4S2LYN4_OPIFE</name>
<dbReference type="AlphaFoldDB" id="A0A4S2LYN4"/>
<proteinExistence type="inferred from homology"/>
<dbReference type="GO" id="GO:0030041">
    <property type="term" value="P:actin filament polymerization"/>
    <property type="evidence" value="ECO:0007669"/>
    <property type="project" value="InterPro"/>
</dbReference>
<organism evidence="6 7">
    <name type="scientific">Opisthorchis felineus</name>
    <dbReference type="NCBI Taxonomy" id="147828"/>
    <lineage>
        <taxon>Eukaryota</taxon>
        <taxon>Metazoa</taxon>
        <taxon>Spiralia</taxon>
        <taxon>Lophotrochozoa</taxon>
        <taxon>Platyhelminthes</taxon>
        <taxon>Trematoda</taxon>
        <taxon>Digenea</taxon>
        <taxon>Opisthorchiida</taxon>
        <taxon>Opisthorchiata</taxon>
        <taxon>Opisthorchiidae</taxon>
        <taxon>Opisthorchis</taxon>
    </lineage>
</organism>
<dbReference type="FunFam" id="3.30.1460.20:FF:000001">
    <property type="entry name" value="Actin-related protein 2/3 complex subunit 4"/>
    <property type="match status" value="1"/>
</dbReference>
<dbReference type="GO" id="GO:0051015">
    <property type="term" value="F:actin filament binding"/>
    <property type="evidence" value="ECO:0007669"/>
    <property type="project" value="TreeGrafter"/>
</dbReference>
<dbReference type="GO" id="GO:0034314">
    <property type="term" value="P:Arp2/3 complex-mediated actin nucleation"/>
    <property type="evidence" value="ECO:0007669"/>
    <property type="project" value="InterPro"/>
</dbReference>
<keyword evidence="4" id="KW-0009">Actin-binding</keyword>
<keyword evidence="3" id="KW-0963">Cytoplasm</keyword>
<evidence type="ECO:0000256" key="3">
    <source>
        <dbReference type="ARBA" id="ARBA00022490"/>
    </source>
</evidence>
<dbReference type="PANTHER" id="PTHR22629">
    <property type="entry name" value="ARP2/3 COMPLEX 20 KD SUBUNIT"/>
    <property type="match status" value="1"/>
</dbReference>
<dbReference type="Proteomes" id="UP000308267">
    <property type="component" value="Unassembled WGS sequence"/>
</dbReference>
<evidence type="ECO:0000256" key="4">
    <source>
        <dbReference type="ARBA" id="ARBA00023203"/>
    </source>
</evidence>
<dbReference type="Gene3D" id="3.30.1460.20">
    <property type="match status" value="1"/>
</dbReference>
<dbReference type="InterPro" id="IPR034666">
    <property type="entry name" value="ARPC2/4"/>
</dbReference>
<sequence length="227" mass="26182">MYFGECPRNLGERTGISRLTKSITTELYQPAPTFVASDGQFWGNPSDWCQLHSTLFSVDTVALKPYLTAVRHTLHAALCVQNFPSQVVERHNKPEIEVKTSKELLLQPVVISRNEKERVLIEGSINSVRVSISIKQSDEIERLLCRKFTRFMMMRAEDFVILRRKPVPGYDISFLITNFHTEQMSKTKVVDFVITFMDEIDKEISEMRLAVNSRARQCAEEFLKAFD</sequence>
<keyword evidence="5" id="KW-0206">Cytoskeleton</keyword>
<keyword evidence="7" id="KW-1185">Reference proteome</keyword>
<gene>
    <name evidence="6" type="ORF">CRM22_005370</name>
</gene>
<comment type="subcellular location">
    <subcellularLocation>
        <location evidence="1">Cytoplasm</location>
        <location evidence="1">Cytoskeleton</location>
    </subcellularLocation>
</comment>
<dbReference type="Pfam" id="PF05856">
    <property type="entry name" value="ARPC4"/>
    <property type="match status" value="1"/>
</dbReference>
<dbReference type="OrthoDB" id="336240at2759"/>
<evidence type="ECO:0000256" key="1">
    <source>
        <dbReference type="ARBA" id="ARBA00004245"/>
    </source>
</evidence>
<accession>A0A4S2LYN4</accession>
<comment type="caution">
    <text evidence="6">The sequence shown here is derived from an EMBL/GenBank/DDBJ whole genome shotgun (WGS) entry which is preliminary data.</text>
</comment>
<reference evidence="6 7" key="1">
    <citation type="journal article" date="2019" name="BMC Genomics">
        <title>New insights from Opisthorchis felineus genome: update on genomics of the epidemiologically important liver flukes.</title>
        <authorList>
            <person name="Ershov N.I."/>
            <person name="Mordvinov V.A."/>
            <person name="Prokhortchouk E.B."/>
            <person name="Pakharukova M.Y."/>
            <person name="Gunbin K.V."/>
            <person name="Ustyantsev K."/>
            <person name="Genaev M.A."/>
            <person name="Blinov A.G."/>
            <person name="Mazur A."/>
            <person name="Boulygina E."/>
            <person name="Tsygankova S."/>
            <person name="Khrameeva E."/>
            <person name="Chekanov N."/>
            <person name="Fan G."/>
            <person name="Xiao A."/>
            <person name="Zhang H."/>
            <person name="Xu X."/>
            <person name="Yang H."/>
            <person name="Solovyev V."/>
            <person name="Lee S.M."/>
            <person name="Liu X."/>
            <person name="Afonnikov D.A."/>
            <person name="Skryabin K.G."/>
        </authorList>
    </citation>
    <scope>NUCLEOTIDE SEQUENCE [LARGE SCALE GENOMIC DNA]</scope>
    <source>
        <strain evidence="6">AK-0245</strain>
        <tissue evidence="6">Whole organism</tissue>
    </source>
</reference>
<evidence type="ECO:0008006" key="8">
    <source>
        <dbReference type="Google" id="ProtNLM"/>
    </source>
</evidence>
<evidence type="ECO:0000313" key="7">
    <source>
        <dbReference type="Proteomes" id="UP000308267"/>
    </source>
</evidence>
<dbReference type="EMBL" id="SJOL01006455">
    <property type="protein sequence ID" value="TGZ66387.1"/>
    <property type="molecule type" value="Genomic_DNA"/>
</dbReference>
<dbReference type="GO" id="GO:0005885">
    <property type="term" value="C:Arp2/3 protein complex"/>
    <property type="evidence" value="ECO:0007669"/>
    <property type="project" value="InterPro"/>
</dbReference>
<comment type="similarity">
    <text evidence="2">Belongs to the ARPC4 family.</text>
</comment>
<dbReference type="PANTHER" id="PTHR22629:SF0">
    <property type="entry name" value="ACTIN-RELATED PROTEIN 2_3 COMPLEX SUBUNIT 4"/>
    <property type="match status" value="1"/>
</dbReference>
<dbReference type="STRING" id="147828.A0A4S2LYN4"/>
<dbReference type="SUPFAM" id="SSF69645">
    <property type="entry name" value="Arp2/3 complex subunits"/>
    <property type="match status" value="1"/>
</dbReference>
<protein>
    <recommendedName>
        <fullName evidence="8">Actin-related protein 2/3 complex subunit 4</fullName>
    </recommendedName>
</protein>
<evidence type="ECO:0000313" key="6">
    <source>
        <dbReference type="EMBL" id="TGZ66387.1"/>
    </source>
</evidence>